<dbReference type="SUPFAM" id="SSF159888">
    <property type="entry name" value="YdhG-like"/>
    <property type="match status" value="1"/>
</dbReference>
<accession>A0A852RMF4</accession>
<sequence>MASNSTFSDEEKAAMKEAAAERRAAASRGTGAKKAQADLADCLDKIAAMDDADRAIGEALHGIVTTHAPDLAPRTWYGMPAYANADGKVVVFLKSAGKFKMRYAEVGFQEWAHLDDGDMWPTVFAVATMSPGVEESLTALVKKAVR</sequence>
<proteinExistence type="predicted"/>
<dbReference type="RefSeq" id="WP_179726352.1">
    <property type="nucleotide sequence ID" value="NZ_BAABEF010000001.1"/>
</dbReference>
<organism evidence="2 3">
    <name type="scientific">Nocardioides kongjuensis</name>
    <dbReference type="NCBI Taxonomy" id="349522"/>
    <lineage>
        <taxon>Bacteria</taxon>
        <taxon>Bacillati</taxon>
        <taxon>Actinomycetota</taxon>
        <taxon>Actinomycetes</taxon>
        <taxon>Propionibacteriales</taxon>
        <taxon>Nocardioidaceae</taxon>
        <taxon>Nocardioides</taxon>
    </lineage>
</organism>
<evidence type="ECO:0000256" key="1">
    <source>
        <dbReference type="SAM" id="MobiDB-lite"/>
    </source>
</evidence>
<keyword evidence="3" id="KW-1185">Reference proteome</keyword>
<dbReference type="Proteomes" id="UP000582231">
    <property type="component" value="Unassembled WGS sequence"/>
</dbReference>
<evidence type="ECO:0000313" key="3">
    <source>
        <dbReference type="Proteomes" id="UP000582231"/>
    </source>
</evidence>
<dbReference type="EMBL" id="JACCBF010000001">
    <property type="protein sequence ID" value="NYD30050.1"/>
    <property type="molecule type" value="Genomic_DNA"/>
</dbReference>
<comment type="caution">
    <text evidence="2">The sequence shown here is derived from an EMBL/GenBank/DDBJ whole genome shotgun (WGS) entry which is preliminary data.</text>
</comment>
<name>A0A852RMF4_9ACTN</name>
<evidence type="ECO:0000313" key="2">
    <source>
        <dbReference type="EMBL" id="NYD30050.1"/>
    </source>
</evidence>
<reference evidence="2 3" key="1">
    <citation type="submission" date="2020-07" db="EMBL/GenBank/DDBJ databases">
        <title>Sequencing the genomes of 1000 actinobacteria strains.</title>
        <authorList>
            <person name="Klenk H.-P."/>
        </authorList>
    </citation>
    <scope>NUCLEOTIDE SEQUENCE [LARGE SCALE GENOMIC DNA]</scope>
    <source>
        <strain evidence="2 3">DSM 19082</strain>
    </source>
</reference>
<gene>
    <name evidence="2" type="ORF">BJ958_001596</name>
</gene>
<protein>
    <submittedName>
        <fullName evidence="2">Uncharacterized protein YdhG (YjbR/CyaY superfamily)</fullName>
    </submittedName>
</protein>
<feature type="compositionally biased region" description="Basic and acidic residues" evidence="1">
    <location>
        <begin position="9"/>
        <end position="24"/>
    </location>
</feature>
<dbReference type="AlphaFoldDB" id="A0A852RMF4"/>
<feature type="region of interest" description="Disordered" evidence="1">
    <location>
        <begin position="1"/>
        <end position="36"/>
    </location>
</feature>